<reference evidence="3" key="1">
    <citation type="journal article" date="2013" name="Mol. Plant Microbe Interact.">
        <title>Global aspects of pacC regulation of pathogenicity genes in Colletotrichum gloeosporioides as revealed by transcriptome analysis.</title>
        <authorList>
            <person name="Alkan N."/>
            <person name="Meng X."/>
            <person name="Friedlander G."/>
            <person name="Reuveni E."/>
            <person name="Sukno S."/>
            <person name="Sherman A."/>
            <person name="Thon M."/>
            <person name="Fluhr R."/>
            <person name="Prusky D."/>
        </authorList>
    </citation>
    <scope>NUCLEOTIDE SEQUENCE [LARGE SCALE GENOMIC DNA]</scope>
    <source>
        <strain evidence="3">Cg-14</strain>
    </source>
</reference>
<dbReference type="AlphaFoldDB" id="T0JYD7"/>
<dbReference type="STRING" id="1237896.T0JYD7"/>
<gene>
    <name evidence="2" type="ORF">CGLO_16743</name>
</gene>
<evidence type="ECO:0000313" key="3">
    <source>
        <dbReference type="Proteomes" id="UP000015530"/>
    </source>
</evidence>
<organism evidence="2 3">
    <name type="scientific">Colletotrichum gloeosporioides (strain Cg-14)</name>
    <name type="common">Anthracnose fungus</name>
    <name type="synonym">Glomerella cingulata</name>
    <dbReference type="NCBI Taxonomy" id="1237896"/>
    <lineage>
        <taxon>Eukaryota</taxon>
        <taxon>Fungi</taxon>
        <taxon>Dikarya</taxon>
        <taxon>Ascomycota</taxon>
        <taxon>Pezizomycotina</taxon>
        <taxon>Sordariomycetes</taxon>
        <taxon>Hypocreomycetidae</taxon>
        <taxon>Glomerellales</taxon>
        <taxon>Glomerellaceae</taxon>
        <taxon>Colletotrichum</taxon>
        <taxon>Colletotrichum gloeosporioides species complex</taxon>
    </lineage>
</organism>
<comment type="caution">
    <text evidence="2">The sequence shown here is derived from an EMBL/GenBank/DDBJ whole genome shotgun (WGS) entry which is preliminary data.</text>
</comment>
<evidence type="ECO:0000256" key="1">
    <source>
        <dbReference type="SAM" id="MobiDB-lite"/>
    </source>
</evidence>
<name>T0JYD7_COLGC</name>
<dbReference type="OrthoDB" id="4827595at2759"/>
<sequence length="158" mass="17562">MVAPKGRRPSHRMTKASQPSTLDHPPYLRVTFGVANVHFSLTFGQDYRLVMKDLRSLVGTEFTYNGDGEGAQRHFQRTTADHQIPERMRRIIVTIPGIVSLQIATLFHDIARPDSIDAVEMLKEGTVTTKGLLSDLGIIYPEAQLVTGAQTPNTGEIY</sequence>
<feature type="region of interest" description="Disordered" evidence="1">
    <location>
        <begin position="1"/>
        <end position="22"/>
    </location>
</feature>
<accession>T0JYD7</accession>
<dbReference type="Proteomes" id="UP000015530">
    <property type="component" value="Unassembled WGS sequence"/>
</dbReference>
<protein>
    <submittedName>
        <fullName evidence="2">Uncharacterized protein</fullName>
    </submittedName>
</protein>
<dbReference type="HOGENOM" id="CLU_1669260_0_0_1"/>
<proteinExistence type="predicted"/>
<dbReference type="EMBL" id="AMYD01003981">
    <property type="protein sequence ID" value="EQB44504.1"/>
    <property type="molecule type" value="Genomic_DNA"/>
</dbReference>
<feature type="compositionally biased region" description="Basic residues" evidence="1">
    <location>
        <begin position="1"/>
        <end position="14"/>
    </location>
</feature>
<evidence type="ECO:0000313" key="2">
    <source>
        <dbReference type="EMBL" id="EQB44504.1"/>
    </source>
</evidence>